<evidence type="ECO:0000256" key="4">
    <source>
        <dbReference type="ARBA" id="ARBA00022679"/>
    </source>
</evidence>
<keyword evidence="6" id="KW-0902">Two-component regulatory system</keyword>
<dbReference type="PROSITE" id="PS50109">
    <property type="entry name" value="HIS_KIN"/>
    <property type="match status" value="1"/>
</dbReference>
<dbReference type="Gene3D" id="3.30.565.10">
    <property type="entry name" value="Histidine kinase-like ATPase, C-terminal domain"/>
    <property type="match status" value="1"/>
</dbReference>
<dbReference type="PANTHER" id="PTHR43711">
    <property type="entry name" value="TWO-COMPONENT HISTIDINE KINASE"/>
    <property type="match status" value="1"/>
</dbReference>
<dbReference type="InterPro" id="IPR004358">
    <property type="entry name" value="Sig_transdc_His_kin-like_C"/>
</dbReference>
<dbReference type="EC" id="2.7.13.3" evidence="2"/>
<name>A0A6N3GIZ9_EUBLI</name>
<dbReference type="InterPro" id="IPR003594">
    <property type="entry name" value="HATPase_dom"/>
</dbReference>
<reference evidence="9" key="1">
    <citation type="submission" date="2019-11" db="EMBL/GenBank/DDBJ databases">
        <authorList>
            <person name="Feng L."/>
        </authorList>
    </citation>
    <scope>NUCLEOTIDE SEQUENCE</scope>
    <source>
        <strain evidence="9">ElimosumLFYP34</strain>
    </source>
</reference>
<dbReference type="SMART" id="SM00388">
    <property type="entry name" value="HisKA"/>
    <property type="match status" value="1"/>
</dbReference>
<organism evidence="9">
    <name type="scientific">Eubacterium limosum</name>
    <dbReference type="NCBI Taxonomy" id="1736"/>
    <lineage>
        <taxon>Bacteria</taxon>
        <taxon>Bacillati</taxon>
        <taxon>Bacillota</taxon>
        <taxon>Clostridia</taxon>
        <taxon>Eubacteriales</taxon>
        <taxon>Eubacteriaceae</taxon>
        <taxon>Eubacterium</taxon>
    </lineage>
</organism>
<feature type="transmembrane region" description="Helical" evidence="7">
    <location>
        <begin position="183"/>
        <end position="204"/>
    </location>
</feature>
<dbReference type="PANTHER" id="PTHR43711:SF1">
    <property type="entry name" value="HISTIDINE KINASE 1"/>
    <property type="match status" value="1"/>
</dbReference>
<dbReference type="InterPro" id="IPR003661">
    <property type="entry name" value="HisK_dim/P_dom"/>
</dbReference>
<dbReference type="SUPFAM" id="SSF47384">
    <property type="entry name" value="Homodimeric domain of signal transducing histidine kinase"/>
    <property type="match status" value="1"/>
</dbReference>
<keyword evidence="7" id="KW-1133">Transmembrane helix</keyword>
<dbReference type="InterPro" id="IPR036890">
    <property type="entry name" value="HATPase_C_sf"/>
</dbReference>
<feature type="transmembrane region" description="Helical" evidence="7">
    <location>
        <begin position="29"/>
        <end position="50"/>
    </location>
</feature>
<dbReference type="PRINTS" id="PR00344">
    <property type="entry name" value="BCTRLSENSOR"/>
</dbReference>
<evidence type="ECO:0000256" key="6">
    <source>
        <dbReference type="ARBA" id="ARBA00023012"/>
    </source>
</evidence>
<dbReference type="InterPro" id="IPR005467">
    <property type="entry name" value="His_kinase_dom"/>
</dbReference>
<dbReference type="SUPFAM" id="SSF55874">
    <property type="entry name" value="ATPase domain of HSP90 chaperone/DNA topoisomerase II/histidine kinase"/>
    <property type="match status" value="1"/>
</dbReference>
<keyword evidence="4 9" id="KW-0808">Transferase</keyword>
<keyword evidence="5" id="KW-0418">Kinase</keyword>
<dbReference type="AlphaFoldDB" id="A0A6N3GIZ9"/>
<dbReference type="Gene3D" id="1.10.287.130">
    <property type="match status" value="1"/>
</dbReference>
<feature type="transmembrane region" description="Helical" evidence="7">
    <location>
        <begin position="62"/>
        <end position="80"/>
    </location>
</feature>
<keyword evidence="7" id="KW-0812">Transmembrane</keyword>
<dbReference type="CDD" id="cd00082">
    <property type="entry name" value="HisKA"/>
    <property type="match status" value="1"/>
</dbReference>
<sequence length="455" mass="50543">MWMELLASFITFLGPLFMRYYPFRKKLRIPVWALGLTVAAVWAGVMAGLLVFGYSEEHSADIYRNITFVLFFIMSCFVIKDRFVRHFFVYLISYTLMAVNIGIAQFAMVRLGGGFLTMILFTLLFDLLTYPVIFYFFRRMLEPVMDLDNTRIWNIIWVPPLLSAILVSVATPGMLGADQISYVAIRSLLGLVSVITCAILVICLGHVREQARKESALARVQEVADMKEKFLHSLSHELQLPITVVSGFAQLTGAMMGDAAIDRDAVRENMRRVDSEAGRMERLVTQLLDAAAIENGSFALMRQPMDLPSLLETAAKTYFPLIDTGRHNTIEVKAAAGLPPVYGDRERLLQVVLNLISNSVKHTEEGQITLEAELEDTMVAVAVADNGEGIPPELMPRLFTRHSVRRTPDCSGLGMYIAKQIINAHGGKISVESEPGSGTIVRFTIPAAKGGGQDE</sequence>
<evidence type="ECO:0000256" key="3">
    <source>
        <dbReference type="ARBA" id="ARBA00022553"/>
    </source>
</evidence>
<dbReference type="GO" id="GO:0000155">
    <property type="term" value="F:phosphorelay sensor kinase activity"/>
    <property type="evidence" value="ECO:0007669"/>
    <property type="project" value="InterPro"/>
</dbReference>
<dbReference type="InterPro" id="IPR050736">
    <property type="entry name" value="Sensor_HK_Regulatory"/>
</dbReference>
<evidence type="ECO:0000256" key="2">
    <source>
        <dbReference type="ARBA" id="ARBA00012438"/>
    </source>
</evidence>
<evidence type="ECO:0000256" key="7">
    <source>
        <dbReference type="SAM" id="Phobius"/>
    </source>
</evidence>
<feature type="transmembrane region" description="Helical" evidence="7">
    <location>
        <begin position="6"/>
        <end position="22"/>
    </location>
</feature>
<feature type="transmembrane region" description="Helical" evidence="7">
    <location>
        <begin position="157"/>
        <end position="177"/>
    </location>
</feature>
<comment type="catalytic activity">
    <reaction evidence="1">
        <text>ATP + protein L-histidine = ADP + protein N-phospho-L-histidine.</text>
        <dbReference type="EC" id="2.7.13.3"/>
    </reaction>
</comment>
<gene>
    <name evidence="9" type="primary">phoR_14</name>
    <name evidence="9" type="ORF">ELLFYP34_03951</name>
</gene>
<dbReference type="SMART" id="SM00387">
    <property type="entry name" value="HATPase_c"/>
    <property type="match status" value="1"/>
</dbReference>
<evidence type="ECO:0000256" key="5">
    <source>
        <dbReference type="ARBA" id="ARBA00022777"/>
    </source>
</evidence>
<dbReference type="Pfam" id="PF00512">
    <property type="entry name" value="HisKA"/>
    <property type="match status" value="1"/>
</dbReference>
<dbReference type="Pfam" id="PF02518">
    <property type="entry name" value="HATPase_c"/>
    <property type="match status" value="1"/>
</dbReference>
<feature type="domain" description="Histidine kinase" evidence="8">
    <location>
        <begin position="233"/>
        <end position="449"/>
    </location>
</feature>
<evidence type="ECO:0000313" key="9">
    <source>
        <dbReference type="EMBL" id="VYU64315.1"/>
    </source>
</evidence>
<accession>A0A6N3GIZ9</accession>
<evidence type="ECO:0000259" key="8">
    <source>
        <dbReference type="PROSITE" id="PS50109"/>
    </source>
</evidence>
<dbReference type="InterPro" id="IPR036097">
    <property type="entry name" value="HisK_dim/P_sf"/>
</dbReference>
<feature type="transmembrane region" description="Helical" evidence="7">
    <location>
        <begin position="87"/>
        <end position="109"/>
    </location>
</feature>
<dbReference type="EMBL" id="CACRTR010000016">
    <property type="protein sequence ID" value="VYU64315.1"/>
    <property type="molecule type" value="Genomic_DNA"/>
</dbReference>
<protein>
    <recommendedName>
        <fullName evidence="2">histidine kinase</fullName>
        <ecNumber evidence="2">2.7.13.3</ecNumber>
    </recommendedName>
</protein>
<feature type="transmembrane region" description="Helical" evidence="7">
    <location>
        <begin position="115"/>
        <end position="137"/>
    </location>
</feature>
<keyword evidence="7" id="KW-0472">Membrane</keyword>
<evidence type="ECO:0000256" key="1">
    <source>
        <dbReference type="ARBA" id="ARBA00000085"/>
    </source>
</evidence>
<proteinExistence type="predicted"/>
<keyword evidence="3" id="KW-0597">Phosphoprotein</keyword>